<gene>
    <name evidence="5" type="ORF">ACFPVW_15800</name>
</gene>
<dbReference type="Gene3D" id="1.10.10.10">
    <property type="entry name" value="Winged helix-like DNA-binding domain superfamily/Winged helix DNA-binding domain"/>
    <property type="match status" value="1"/>
</dbReference>
<protein>
    <submittedName>
        <fullName evidence="5">GntR family transcriptional regulator</fullName>
    </submittedName>
</protein>
<dbReference type="SMART" id="SM00866">
    <property type="entry name" value="UTRA"/>
    <property type="match status" value="1"/>
</dbReference>
<dbReference type="Pfam" id="PF07702">
    <property type="entry name" value="UTRA"/>
    <property type="match status" value="1"/>
</dbReference>
<comment type="caution">
    <text evidence="5">The sequence shown here is derived from an EMBL/GenBank/DDBJ whole genome shotgun (WGS) entry which is preliminary data.</text>
</comment>
<dbReference type="PRINTS" id="PR00035">
    <property type="entry name" value="HTHGNTR"/>
</dbReference>
<evidence type="ECO:0000313" key="5">
    <source>
        <dbReference type="EMBL" id="MFC5707480.1"/>
    </source>
</evidence>
<dbReference type="InterPro" id="IPR036390">
    <property type="entry name" value="WH_DNA-bd_sf"/>
</dbReference>
<dbReference type="Pfam" id="PF00392">
    <property type="entry name" value="GntR"/>
    <property type="match status" value="1"/>
</dbReference>
<dbReference type="PROSITE" id="PS50949">
    <property type="entry name" value="HTH_GNTR"/>
    <property type="match status" value="1"/>
</dbReference>
<dbReference type="PANTHER" id="PTHR44846">
    <property type="entry name" value="MANNOSYL-D-GLYCERATE TRANSPORT/METABOLISM SYSTEM REPRESSOR MNGR-RELATED"/>
    <property type="match status" value="1"/>
</dbReference>
<dbReference type="SUPFAM" id="SSF46785">
    <property type="entry name" value="Winged helix' DNA-binding domain"/>
    <property type="match status" value="1"/>
</dbReference>
<keyword evidence="1" id="KW-0805">Transcription regulation</keyword>
<evidence type="ECO:0000313" key="6">
    <source>
        <dbReference type="Proteomes" id="UP001596132"/>
    </source>
</evidence>
<keyword evidence="6" id="KW-1185">Reference proteome</keyword>
<evidence type="ECO:0000256" key="1">
    <source>
        <dbReference type="ARBA" id="ARBA00023015"/>
    </source>
</evidence>
<accession>A0ABW0YIL0</accession>
<dbReference type="RefSeq" id="WP_197066183.1">
    <property type="nucleotide sequence ID" value="NZ_CDDF01000005.1"/>
</dbReference>
<dbReference type="InterPro" id="IPR000524">
    <property type="entry name" value="Tscrpt_reg_HTH_GntR"/>
</dbReference>
<feature type="domain" description="HTH gntR-type" evidence="4">
    <location>
        <begin position="3"/>
        <end position="69"/>
    </location>
</feature>
<proteinExistence type="predicted"/>
<dbReference type="EMBL" id="JBHSPP010000016">
    <property type="protein sequence ID" value="MFC5707480.1"/>
    <property type="molecule type" value="Genomic_DNA"/>
</dbReference>
<reference evidence="6" key="1">
    <citation type="journal article" date="2019" name="Int. J. Syst. Evol. Microbiol.">
        <title>The Global Catalogue of Microorganisms (GCM) 10K type strain sequencing project: providing services to taxonomists for standard genome sequencing and annotation.</title>
        <authorList>
            <consortium name="The Broad Institute Genomics Platform"/>
            <consortium name="The Broad Institute Genome Sequencing Center for Infectious Disease"/>
            <person name="Wu L."/>
            <person name="Ma J."/>
        </authorList>
    </citation>
    <scope>NUCLEOTIDE SEQUENCE [LARGE SCALE GENOMIC DNA]</scope>
    <source>
        <strain evidence="6">KCTC 15012</strain>
    </source>
</reference>
<dbReference type="InterPro" id="IPR028978">
    <property type="entry name" value="Chorismate_lyase_/UTRA_dom_sf"/>
</dbReference>
<dbReference type="CDD" id="cd07377">
    <property type="entry name" value="WHTH_GntR"/>
    <property type="match status" value="1"/>
</dbReference>
<evidence type="ECO:0000256" key="2">
    <source>
        <dbReference type="ARBA" id="ARBA00023125"/>
    </source>
</evidence>
<dbReference type="SUPFAM" id="SSF64288">
    <property type="entry name" value="Chorismate lyase-like"/>
    <property type="match status" value="1"/>
</dbReference>
<dbReference type="InterPro" id="IPR050679">
    <property type="entry name" value="Bact_HTH_transcr_reg"/>
</dbReference>
<dbReference type="SMART" id="SM00345">
    <property type="entry name" value="HTH_GNTR"/>
    <property type="match status" value="1"/>
</dbReference>
<keyword evidence="2" id="KW-0238">DNA-binding</keyword>
<dbReference type="Proteomes" id="UP001596132">
    <property type="component" value="Unassembled WGS sequence"/>
</dbReference>
<sequence>MSSYRYQEVCAQLKEFILNEKDFQKLPDERTLAQQFSVSRVTIRKALALLKEEKIIDVRHGSGIYINNNKMINSFEFGSLTQDMKTIGKEVATELLNCYVMTTPAHGELSGFSGEHIICLERVRSVDGIKSIQELNYLCAERFPELDRKVESNQSLYQLLLQEYQVKFDRGVETLSAGFILLDTAGKLDASALSCAVKVIRAAYEGDRLVEYTISYTLAEHYSWQYELNNVTLLHR</sequence>
<keyword evidence="3" id="KW-0804">Transcription</keyword>
<dbReference type="Gene3D" id="3.40.1410.10">
    <property type="entry name" value="Chorismate lyase-like"/>
    <property type="match status" value="1"/>
</dbReference>
<organism evidence="5 6">
    <name type="scientific">Aeromonas eucrenophila</name>
    <dbReference type="NCBI Taxonomy" id="649"/>
    <lineage>
        <taxon>Bacteria</taxon>
        <taxon>Pseudomonadati</taxon>
        <taxon>Pseudomonadota</taxon>
        <taxon>Gammaproteobacteria</taxon>
        <taxon>Aeromonadales</taxon>
        <taxon>Aeromonadaceae</taxon>
        <taxon>Aeromonas</taxon>
    </lineage>
</organism>
<evidence type="ECO:0000256" key="3">
    <source>
        <dbReference type="ARBA" id="ARBA00023163"/>
    </source>
</evidence>
<name>A0ABW0YIL0_9GAMM</name>
<evidence type="ECO:0000259" key="4">
    <source>
        <dbReference type="PROSITE" id="PS50949"/>
    </source>
</evidence>
<dbReference type="InterPro" id="IPR011663">
    <property type="entry name" value="UTRA"/>
</dbReference>
<dbReference type="PANTHER" id="PTHR44846:SF1">
    <property type="entry name" value="MANNOSYL-D-GLYCERATE TRANSPORT_METABOLISM SYSTEM REPRESSOR MNGR-RELATED"/>
    <property type="match status" value="1"/>
</dbReference>
<dbReference type="InterPro" id="IPR036388">
    <property type="entry name" value="WH-like_DNA-bd_sf"/>
</dbReference>